<proteinExistence type="predicted"/>
<evidence type="ECO:0000313" key="2">
    <source>
        <dbReference type="EMBL" id="EAS46228.1"/>
    </source>
</evidence>
<dbReference type="AlphaFoldDB" id="Q1YPY1"/>
<dbReference type="EMBL" id="AAPI01000008">
    <property type="protein sequence ID" value="EAS46228.1"/>
    <property type="molecule type" value="Genomic_DNA"/>
</dbReference>
<feature type="transmembrane region" description="Helical" evidence="1">
    <location>
        <begin position="97"/>
        <end position="118"/>
    </location>
</feature>
<comment type="caution">
    <text evidence="2">The sequence shown here is derived from an EMBL/GenBank/DDBJ whole genome shotgun (WGS) entry which is preliminary data.</text>
</comment>
<dbReference type="Proteomes" id="UP000005555">
    <property type="component" value="Unassembled WGS sequence"/>
</dbReference>
<evidence type="ECO:0000313" key="3">
    <source>
        <dbReference type="Proteomes" id="UP000005555"/>
    </source>
</evidence>
<keyword evidence="1" id="KW-1133">Transmembrane helix</keyword>
<feature type="transmembrane region" description="Helical" evidence="1">
    <location>
        <begin position="57"/>
        <end position="77"/>
    </location>
</feature>
<name>Q1YPY1_9GAMM</name>
<feature type="transmembrane region" description="Helical" evidence="1">
    <location>
        <begin position="130"/>
        <end position="149"/>
    </location>
</feature>
<keyword evidence="3" id="KW-1185">Reference proteome</keyword>
<dbReference type="HOGENOM" id="CLU_1480020_0_0_6"/>
<gene>
    <name evidence="2" type="ORF">GB2207_05689</name>
</gene>
<reference evidence="2 3" key="1">
    <citation type="submission" date="2006-03" db="EMBL/GenBank/DDBJ databases">
        <authorList>
            <person name="Giovannoni S.J."/>
            <person name="Cho J.-C."/>
            <person name="Ferriera S."/>
            <person name="Johnson J."/>
            <person name="Kravitz S."/>
            <person name="Halpern A."/>
            <person name="Remington K."/>
            <person name="Beeson K."/>
            <person name="Tran B."/>
            <person name="Rogers Y.-H."/>
            <person name="Friedman R."/>
            <person name="Venter J.C."/>
        </authorList>
    </citation>
    <scope>NUCLEOTIDE SEQUENCE [LARGE SCALE GENOMIC DNA]</scope>
    <source>
        <strain evidence="2 3">HTCC2207</strain>
    </source>
</reference>
<evidence type="ECO:0000256" key="1">
    <source>
        <dbReference type="SAM" id="Phobius"/>
    </source>
</evidence>
<organism evidence="2 3">
    <name type="scientific">gamma proteobacterium HTCC2207</name>
    <dbReference type="NCBI Taxonomy" id="314287"/>
    <lineage>
        <taxon>Bacteria</taxon>
        <taxon>Pseudomonadati</taxon>
        <taxon>Pseudomonadota</taxon>
        <taxon>Gammaproteobacteria</taxon>
        <taxon>Cellvibrionales</taxon>
        <taxon>Porticoccaceae</taxon>
        <taxon>SAR92 clade</taxon>
    </lineage>
</organism>
<protein>
    <submittedName>
        <fullName evidence="2">Uncharacterized protein</fullName>
    </submittedName>
</protein>
<accession>Q1YPY1</accession>
<keyword evidence="1" id="KW-0472">Membrane</keyword>
<sequence length="182" mass="20274">MEALQLGECKLSGDHSKTSVITSRVKCMNTISEEELLALQAHVEVDNCQWRKLKKRILIRTGVIIVLLLSRVIMFKVYPQTLVPIVFESAGIDAEGLSSLISARLVAGIVLAGVYFYAVMTNSYLRSVTVIALMVPIALIWADLQMYLASSFPDFTLVASISFCLRLITISLLTLNYMDVRR</sequence>
<keyword evidence="1" id="KW-0812">Transmembrane</keyword>
<feature type="transmembrane region" description="Helical" evidence="1">
    <location>
        <begin position="155"/>
        <end position="178"/>
    </location>
</feature>